<feature type="region of interest" description="Disordered" evidence="1">
    <location>
        <begin position="65"/>
        <end position="145"/>
    </location>
</feature>
<name>A0ABR3FB77_9AGAR</name>
<sequence>SDYLLPKENDLSGNGSNYDMAQDKDDITPCQPAAGFFDFEDEPNANANDKTQWDRGLRTKVYSKADEAMPREGSETKDESINVQLPPHRLRTRINGPTKSLKCRVLETVSEDRVPKASTSAQVPPSKCTKTKAAEPQPTTERRHK</sequence>
<reference evidence="2 3" key="1">
    <citation type="submission" date="2024-02" db="EMBL/GenBank/DDBJ databases">
        <title>A draft genome for the cacao thread blight pathogen Marasmius crinis-equi.</title>
        <authorList>
            <person name="Cohen S.P."/>
            <person name="Baruah I.K."/>
            <person name="Amoako-Attah I."/>
            <person name="Bukari Y."/>
            <person name="Meinhardt L.W."/>
            <person name="Bailey B.A."/>
        </authorList>
    </citation>
    <scope>NUCLEOTIDE SEQUENCE [LARGE SCALE GENOMIC DNA]</scope>
    <source>
        <strain evidence="2 3">GH-76</strain>
    </source>
</reference>
<gene>
    <name evidence="2" type="ORF">V5O48_009457</name>
</gene>
<protein>
    <submittedName>
        <fullName evidence="2">Uncharacterized protein</fullName>
    </submittedName>
</protein>
<comment type="caution">
    <text evidence="2">The sequence shown here is derived from an EMBL/GenBank/DDBJ whole genome shotgun (WGS) entry which is preliminary data.</text>
</comment>
<organism evidence="2 3">
    <name type="scientific">Marasmius crinis-equi</name>
    <dbReference type="NCBI Taxonomy" id="585013"/>
    <lineage>
        <taxon>Eukaryota</taxon>
        <taxon>Fungi</taxon>
        <taxon>Dikarya</taxon>
        <taxon>Basidiomycota</taxon>
        <taxon>Agaricomycotina</taxon>
        <taxon>Agaricomycetes</taxon>
        <taxon>Agaricomycetidae</taxon>
        <taxon>Agaricales</taxon>
        <taxon>Marasmiineae</taxon>
        <taxon>Marasmiaceae</taxon>
        <taxon>Marasmius</taxon>
    </lineage>
</organism>
<keyword evidence="3" id="KW-1185">Reference proteome</keyword>
<evidence type="ECO:0000256" key="1">
    <source>
        <dbReference type="SAM" id="MobiDB-lite"/>
    </source>
</evidence>
<accession>A0ABR3FB77</accession>
<proteinExistence type="predicted"/>
<dbReference type="EMBL" id="JBAHYK010000621">
    <property type="protein sequence ID" value="KAL0572515.1"/>
    <property type="molecule type" value="Genomic_DNA"/>
</dbReference>
<feature type="region of interest" description="Disordered" evidence="1">
    <location>
        <begin position="1"/>
        <end position="27"/>
    </location>
</feature>
<feature type="compositionally biased region" description="Basic and acidic residues" evidence="1">
    <location>
        <begin position="1"/>
        <end position="10"/>
    </location>
</feature>
<feature type="non-terminal residue" evidence="2">
    <location>
        <position position="1"/>
    </location>
</feature>
<dbReference type="Proteomes" id="UP001465976">
    <property type="component" value="Unassembled WGS sequence"/>
</dbReference>
<evidence type="ECO:0000313" key="3">
    <source>
        <dbReference type="Proteomes" id="UP001465976"/>
    </source>
</evidence>
<evidence type="ECO:0000313" key="2">
    <source>
        <dbReference type="EMBL" id="KAL0572515.1"/>
    </source>
</evidence>
<feature type="compositionally biased region" description="Basic and acidic residues" evidence="1">
    <location>
        <begin position="65"/>
        <end position="80"/>
    </location>
</feature>